<dbReference type="OrthoDB" id="9816923at2"/>
<gene>
    <name evidence="2" type="ORF">MAAFP003_2449</name>
</gene>
<dbReference type="EMBL" id="FXEG02000002">
    <property type="protein sequence ID" value="SOX53774.1"/>
    <property type="molecule type" value="Genomic_DNA"/>
</dbReference>
<feature type="compositionally biased region" description="Low complexity" evidence="1">
    <location>
        <begin position="345"/>
        <end position="361"/>
    </location>
</feature>
<feature type="compositionally biased region" description="Low complexity" evidence="1">
    <location>
        <begin position="389"/>
        <end position="426"/>
    </location>
</feature>
<sequence>MPEHLIVDPFHLELAGATLQSQMLPEPPPPLTATGADAVSEALNVTMPMIEAPVTEGLPAAQAAITATGSKIAAAARMYAETDKKLGNQLDRAQFTGDNSKGAKPQLNATQSAPAPQAAVGGAQLTSAPPPAQEQSPHPTAPGAGGPTTSDPGIAGGGPASAPNPEAAEESFNPMAWPPAAEGADDPFNSAAWDGVADPEAADGAVKPASYDGATDSGDGPADQDPSGNPGDQLDPDGPGTDDAPGTDGGPGTTNDADTADGPGPTDGPVEPGPGTQNGPGAATPDGAKQPGDPRAATDPAAQKDRPASVPQRGAGAGGRGLFSASQAGTGAGGRGIPQSLAGSPKPAVAPHRPAAAHAAPAHPPTAPPPSAPGQQSRPMPVGSGGGHAAPLAPAAPAVPLSPTASPISHAAPAMPQAPAPSAMPETGGGGSGPAAAASPGLPAQPSTPATSPVAAEPSTDTGSKPASASLAAPSAPRGRDAVMASIPVSAALAERDAVAQAATTDASRRDGVDPLLLARRIAAALNAQDGDDGNDSDDGASDLGFFWVTAVTTDGAIVLANSYGIAYIPDGVHLPEPVFLASADDEIAAADRASWATYPVIAVQGWANHHGYQLRAVIATEEQLADTEPGVEKFLLQPDDIPDSGEMIGRSRLEVVDPQAAEWLAAVPDESLRDRLPPAPVEVSPPAEEEGMLWFEVMEPMFSTDTGREDAHLRAFHAYAAQAEQLSLKAAHRRVDAETRRSAIADWLYWKYLAALHAAALNDPAYRRRTADFYDESAAAVPD</sequence>
<feature type="compositionally biased region" description="Pro residues" evidence="1">
    <location>
        <begin position="362"/>
        <end position="372"/>
    </location>
</feature>
<name>A0A2K4YAG7_9MYCO</name>
<feature type="compositionally biased region" description="Low complexity" evidence="1">
    <location>
        <begin position="466"/>
        <end position="477"/>
    </location>
</feature>
<feature type="compositionally biased region" description="Low complexity" evidence="1">
    <location>
        <begin position="434"/>
        <end position="447"/>
    </location>
</feature>
<evidence type="ECO:0000313" key="2">
    <source>
        <dbReference type="EMBL" id="SOX53774.1"/>
    </source>
</evidence>
<feature type="compositionally biased region" description="Low complexity" evidence="1">
    <location>
        <begin position="253"/>
        <end position="264"/>
    </location>
</feature>
<feature type="compositionally biased region" description="Low complexity" evidence="1">
    <location>
        <begin position="236"/>
        <end position="246"/>
    </location>
</feature>
<comment type="caution">
    <text evidence="2">The sequence shown here is derived from an EMBL/GenBank/DDBJ whole genome shotgun (WGS) entry which is preliminary data.</text>
</comment>
<dbReference type="AlphaFoldDB" id="A0A2K4YAG7"/>
<feature type="compositionally biased region" description="Low complexity" evidence="1">
    <location>
        <begin position="113"/>
        <end position="124"/>
    </location>
</feature>
<feature type="region of interest" description="Disordered" evidence="1">
    <location>
        <begin position="93"/>
        <end position="480"/>
    </location>
</feature>
<reference evidence="2" key="1">
    <citation type="submission" date="2018-01" db="EMBL/GenBank/DDBJ databases">
        <authorList>
            <consortium name="Urmite Genomes"/>
        </authorList>
    </citation>
    <scope>NUCLEOTIDE SEQUENCE [LARGE SCALE GENOMIC DNA]</scope>
    <source>
        <strain evidence="2">AFP003</strain>
    </source>
</reference>
<proteinExistence type="predicted"/>
<dbReference type="RefSeq" id="WP_096287237.1">
    <property type="nucleotide sequence ID" value="NZ_FXEG02000002.1"/>
</dbReference>
<evidence type="ECO:0000256" key="1">
    <source>
        <dbReference type="SAM" id="MobiDB-lite"/>
    </source>
</evidence>
<keyword evidence="3" id="KW-1185">Reference proteome</keyword>
<accession>A0A2K4YAG7</accession>
<protein>
    <submittedName>
        <fullName evidence="2">ESX-1 secretion-associated protein EspK</fullName>
    </submittedName>
</protein>
<evidence type="ECO:0000313" key="3">
    <source>
        <dbReference type="Proteomes" id="UP000236318"/>
    </source>
</evidence>
<dbReference type="Proteomes" id="UP000236318">
    <property type="component" value="Unassembled WGS sequence"/>
</dbReference>
<organism evidence="2 3">
    <name type="scientific">Mycobacterium ahvazicum</name>
    <dbReference type="NCBI Taxonomy" id="1964395"/>
    <lineage>
        <taxon>Bacteria</taxon>
        <taxon>Bacillati</taxon>
        <taxon>Actinomycetota</taxon>
        <taxon>Actinomycetes</taxon>
        <taxon>Mycobacteriales</taxon>
        <taxon>Mycobacteriaceae</taxon>
        <taxon>Mycobacterium</taxon>
        <taxon>Mycobacterium simiae complex</taxon>
    </lineage>
</organism>